<dbReference type="InterPro" id="IPR050306">
    <property type="entry name" value="PfkB_Carbo_kinase"/>
</dbReference>
<comment type="similarity">
    <text evidence="1">Belongs to the carbohydrate kinase PfkB family.</text>
</comment>
<dbReference type="AlphaFoldDB" id="A0A2H0W798"/>
<evidence type="ECO:0000256" key="3">
    <source>
        <dbReference type="ARBA" id="ARBA00022777"/>
    </source>
</evidence>
<reference evidence="6" key="1">
    <citation type="submission" date="2017-09" db="EMBL/GenBank/DDBJ databases">
        <title>Depth-based differentiation of microbial function through sediment-hosted aquifers and enrichment of novel symbionts in the deep terrestrial subsurface.</title>
        <authorList>
            <person name="Probst A.J."/>
            <person name="Ladd B."/>
            <person name="Jarett J.K."/>
            <person name="Geller-Mcgrath D.E."/>
            <person name="Sieber C.M.K."/>
            <person name="Emerson J.B."/>
            <person name="Anantharaman K."/>
            <person name="Thomas B.C."/>
            <person name="Malmstrom R."/>
            <person name="Stieglmeier M."/>
            <person name="Klingl A."/>
            <person name="Woyke T."/>
            <person name="Ryan C.M."/>
            <person name="Banfield J.F."/>
        </authorList>
    </citation>
    <scope>NUCLEOTIDE SEQUENCE [LARGE SCALE GENOMIC DNA]</scope>
</reference>
<evidence type="ECO:0000256" key="2">
    <source>
        <dbReference type="ARBA" id="ARBA00022679"/>
    </source>
</evidence>
<gene>
    <name evidence="5" type="ORF">COT78_00915</name>
</gene>
<dbReference type="InterPro" id="IPR011611">
    <property type="entry name" value="PfkB_dom"/>
</dbReference>
<keyword evidence="2" id="KW-0808">Transferase</keyword>
<dbReference type="SUPFAM" id="SSF53613">
    <property type="entry name" value="Ribokinase-like"/>
    <property type="match status" value="1"/>
</dbReference>
<dbReference type="EMBL" id="PEZW01000007">
    <property type="protein sequence ID" value="PIS07951.1"/>
    <property type="molecule type" value="Genomic_DNA"/>
</dbReference>
<organism evidence="5 6">
    <name type="scientific">Candidatus Berkelbacteria bacterium CG10_big_fil_rev_8_21_14_0_10_43_13</name>
    <dbReference type="NCBI Taxonomy" id="1974514"/>
    <lineage>
        <taxon>Bacteria</taxon>
        <taxon>Candidatus Berkelbacteria</taxon>
    </lineage>
</organism>
<dbReference type="InterPro" id="IPR029056">
    <property type="entry name" value="Ribokinase-like"/>
</dbReference>
<dbReference type="Proteomes" id="UP000231382">
    <property type="component" value="Unassembled WGS sequence"/>
</dbReference>
<dbReference type="Gene3D" id="3.40.1190.20">
    <property type="match status" value="1"/>
</dbReference>
<proteinExistence type="inferred from homology"/>
<accession>A0A2H0W798</accession>
<keyword evidence="3" id="KW-0418">Kinase</keyword>
<feature type="domain" description="Carbohydrate kinase PfkB" evidence="4">
    <location>
        <begin position="39"/>
        <end position="284"/>
    </location>
</feature>
<dbReference type="InterPro" id="IPR002173">
    <property type="entry name" value="Carboh/pur_kinase_PfkB_CS"/>
</dbReference>
<evidence type="ECO:0000313" key="5">
    <source>
        <dbReference type="EMBL" id="PIS07951.1"/>
    </source>
</evidence>
<evidence type="ECO:0000313" key="6">
    <source>
        <dbReference type="Proteomes" id="UP000231382"/>
    </source>
</evidence>
<dbReference type="PANTHER" id="PTHR43085">
    <property type="entry name" value="HEXOKINASE FAMILY MEMBER"/>
    <property type="match status" value="1"/>
</dbReference>
<sequence length="322" mass="35520">MKHDVICIGDATEDVFVQPDLAVKSDRSFASGKGICFEFGEKIPLNSVEYEVGGSACNVAVGLARQGFKTSIATVLGDDTPRDRVLERLESENVDQNSLIISKKVQTSFSVIFSIDGERTIFVYHGLKDYSELKIKKNVKSKWLFLTSLGENTDEIEKRIVAEVAENNSFFAWNPGSLQIMQGASHYQHLLKNTSVLFLNREEAIKFTNSSLATKSEEAMKRLCHLGAKIVVVTNAKKGAKAYDGKEFYEVAADQRTTRTDATGAGDAFASGFLGRLINENMKEKIDPDLIREALHWGIKNSNSVIQSVGAQKGLLSIENIQ</sequence>
<protein>
    <recommendedName>
        <fullName evidence="4">Carbohydrate kinase PfkB domain-containing protein</fullName>
    </recommendedName>
</protein>
<dbReference type="PANTHER" id="PTHR43085:SF57">
    <property type="entry name" value="CARBOHYDRATE KINASE PFKB DOMAIN-CONTAINING PROTEIN"/>
    <property type="match status" value="1"/>
</dbReference>
<dbReference type="GO" id="GO:0016301">
    <property type="term" value="F:kinase activity"/>
    <property type="evidence" value="ECO:0007669"/>
    <property type="project" value="UniProtKB-KW"/>
</dbReference>
<evidence type="ECO:0000259" key="4">
    <source>
        <dbReference type="Pfam" id="PF00294"/>
    </source>
</evidence>
<evidence type="ECO:0000256" key="1">
    <source>
        <dbReference type="ARBA" id="ARBA00010688"/>
    </source>
</evidence>
<dbReference type="Pfam" id="PF00294">
    <property type="entry name" value="PfkB"/>
    <property type="match status" value="1"/>
</dbReference>
<name>A0A2H0W798_9BACT</name>
<dbReference type="PROSITE" id="PS00583">
    <property type="entry name" value="PFKB_KINASES_1"/>
    <property type="match status" value="1"/>
</dbReference>
<comment type="caution">
    <text evidence="5">The sequence shown here is derived from an EMBL/GenBank/DDBJ whole genome shotgun (WGS) entry which is preliminary data.</text>
</comment>